<feature type="non-terminal residue" evidence="1">
    <location>
        <position position="1"/>
    </location>
</feature>
<reference evidence="1" key="1">
    <citation type="submission" date="2022-03" db="EMBL/GenBank/DDBJ databases">
        <authorList>
            <person name="Martin H S."/>
        </authorList>
    </citation>
    <scope>NUCLEOTIDE SEQUENCE</scope>
</reference>
<keyword evidence="2" id="KW-1185">Reference proteome</keyword>
<accession>A0ABN8HND8</accession>
<protein>
    <submittedName>
        <fullName evidence="1">Uncharacterized protein</fullName>
    </submittedName>
</protein>
<name>A0ABN8HND8_9NEOP</name>
<dbReference type="EMBL" id="OW152822">
    <property type="protein sequence ID" value="CAH2037812.1"/>
    <property type="molecule type" value="Genomic_DNA"/>
</dbReference>
<evidence type="ECO:0000313" key="1">
    <source>
        <dbReference type="EMBL" id="CAH2037812.1"/>
    </source>
</evidence>
<sequence length="104" mass="10728">MKVLSSKKGACGGGALAATAFINMSLREREGAINMSDVGGGLQKRVISSRWRVEMSQSGGQVATGGVIRAACYVIKNALALRVPRAPLALATREGVLGDKQAVA</sequence>
<proteinExistence type="predicted"/>
<gene>
    <name evidence="1" type="ORF">IPOD504_LOCUS1328</name>
</gene>
<evidence type="ECO:0000313" key="2">
    <source>
        <dbReference type="Proteomes" id="UP000837857"/>
    </source>
</evidence>
<dbReference type="Proteomes" id="UP000837857">
    <property type="component" value="Chromosome 10"/>
</dbReference>
<organism evidence="1 2">
    <name type="scientific">Iphiclides podalirius</name>
    <name type="common">scarce swallowtail</name>
    <dbReference type="NCBI Taxonomy" id="110791"/>
    <lineage>
        <taxon>Eukaryota</taxon>
        <taxon>Metazoa</taxon>
        <taxon>Ecdysozoa</taxon>
        <taxon>Arthropoda</taxon>
        <taxon>Hexapoda</taxon>
        <taxon>Insecta</taxon>
        <taxon>Pterygota</taxon>
        <taxon>Neoptera</taxon>
        <taxon>Endopterygota</taxon>
        <taxon>Lepidoptera</taxon>
        <taxon>Glossata</taxon>
        <taxon>Ditrysia</taxon>
        <taxon>Papilionoidea</taxon>
        <taxon>Papilionidae</taxon>
        <taxon>Papilioninae</taxon>
        <taxon>Iphiclides</taxon>
    </lineage>
</organism>